<accession>A0A1B2EZ14</accession>
<dbReference type="AlphaFoldDB" id="A0A1B2EZ14"/>
<reference evidence="1" key="1">
    <citation type="submission" date="2016-07" db="EMBL/GenBank/DDBJ databases">
        <title>Microvirga ossetica sp. nov. a new species of rhizobia isolated from root nodules of the legume species Vicia alpestris Steven originated from North Ossetia region in the Caucasus.</title>
        <authorList>
            <person name="Safronova V.I."/>
            <person name="Kuznetsova I.G."/>
            <person name="Sazanova A.L."/>
            <person name="Belimov A."/>
            <person name="Andronov E."/>
            <person name="Osledkin Y.S."/>
            <person name="Onishchuk O.P."/>
            <person name="Kurchak O.N."/>
            <person name="Shaposhnikov A.I."/>
            <person name="Willems A."/>
            <person name="Tikhonovich I.A."/>
        </authorList>
    </citation>
    <scope>NUCLEOTIDE SEQUENCE [LARGE SCALE GENOMIC DNA]</scope>
    <source>
        <strain evidence="1">V5/3M</strain>
        <plasmid evidence="1">unnamed4</plasmid>
    </source>
</reference>
<evidence type="ECO:0000313" key="1">
    <source>
        <dbReference type="EMBL" id="ANY85225.1"/>
    </source>
</evidence>
<dbReference type="KEGG" id="moc:BB934_44390"/>
<gene>
    <name evidence="1" type="ORF">BB934_44390</name>
</gene>
<organism evidence="1">
    <name type="scientific">Microvirga ossetica</name>
    <dbReference type="NCBI Taxonomy" id="1882682"/>
    <lineage>
        <taxon>Bacteria</taxon>
        <taxon>Pseudomonadati</taxon>
        <taxon>Pseudomonadota</taxon>
        <taxon>Alphaproteobacteria</taxon>
        <taxon>Hyphomicrobiales</taxon>
        <taxon>Methylobacteriaceae</taxon>
        <taxon>Microvirga</taxon>
    </lineage>
</organism>
<proteinExistence type="predicted"/>
<geneLocation type="plasmid" evidence="1">
    <name>unnamed4</name>
</geneLocation>
<keyword evidence="1" id="KW-0614">Plasmid</keyword>
<name>A0A1B2EZ14_9HYPH</name>
<sequence length="113" mass="13332">MRLSQKIDLSTNFTALQKGYVIVSRGLRRADLFQRTVLRTIRLHRRMDHGLVSGRQDTQGRFWREHYNFFIGDYRTAVVIAFMRPAVQVSLPYQPCCPWLFWKTDNGSVRQIA</sequence>
<protein>
    <submittedName>
        <fullName evidence="1">Uncharacterized protein</fullName>
    </submittedName>
</protein>
<dbReference type="EMBL" id="CP016620">
    <property type="protein sequence ID" value="ANY85225.1"/>
    <property type="molecule type" value="Genomic_DNA"/>
</dbReference>